<sequence length="117" mass="13051">MPIEYKQGGFANQSAELHQVAPNVRAFMKDSLSSRSKVPLTAGYFRLEKDKKQSIVYEFDEVKCFIEGECTISDEVGTKVTVHAGDIVLFNKGTTATFQCESDSSALAFYCVQRPRI</sequence>
<dbReference type="AlphaFoldDB" id="A0A9N9UEQ1"/>
<reference evidence="3" key="1">
    <citation type="submission" date="2019-06" db="EMBL/GenBank/DDBJ databases">
        <authorList>
            <person name="Broberg M."/>
        </authorList>
    </citation>
    <scope>NUCLEOTIDE SEQUENCE [LARGE SCALE GENOMIC DNA]</scope>
</reference>
<protein>
    <recommendedName>
        <fullName evidence="1">(S)-ureidoglycine aminohydrolase cupin domain-containing protein</fullName>
    </recommendedName>
</protein>
<dbReference type="InterPro" id="IPR014710">
    <property type="entry name" value="RmlC-like_jellyroll"/>
</dbReference>
<comment type="caution">
    <text evidence="2">The sequence shown here is derived from an EMBL/GenBank/DDBJ whole genome shotgun (WGS) entry which is preliminary data.</text>
</comment>
<evidence type="ECO:0000259" key="1">
    <source>
        <dbReference type="Pfam" id="PF05899"/>
    </source>
</evidence>
<evidence type="ECO:0000313" key="3">
    <source>
        <dbReference type="Proteomes" id="UP000754883"/>
    </source>
</evidence>
<dbReference type="InterPro" id="IPR008579">
    <property type="entry name" value="UGlyAH_Cupin_dom"/>
</dbReference>
<organism evidence="2 3">
    <name type="scientific">Clonostachys byssicola</name>
    <dbReference type="NCBI Taxonomy" id="160290"/>
    <lineage>
        <taxon>Eukaryota</taxon>
        <taxon>Fungi</taxon>
        <taxon>Dikarya</taxon>
        <taxon>Ascomycota</taxon>
        <taxon>Pezizomycotina</taxon>
        <taxon>Sordariomycetes</taxon>
        <taxon>Hypocreomycetidae</taxon>
        <taxon>Hypocreales</taxon>
        <taxon>Bionectriaceae</taxon>
        <taxon>Clonostachys</taxon>
    </lineage>
</organism>
<dbReference type="PANTHER" id="PTHR36169:SF1">
    <property type="entry name" value="ACETATE KINASE EUTQ"/>
    <property type="match status" value="1"/>
</dbReference>
<dbReference type="InterPro" id="IPR011051">
    <property type="entry name" value="RmlC_Cupin_sf"/>
</dbReference>
<evidence type="ECO:0000313" key="2">
    <source>
        <dbReference type="EMBL" id="CAG9987835.1"/>
    </source>
</evidence>
<dbReference type="Proteomes" id="UP000754883">
    <property type="component" value="Unassembled WGS sequence"/>
</dbReference>
<dbReference type="SUPFAM" id="SSF51182">
    <property type="entry name" value="RmlC-like cupins"/>
    <property type="match status" value="1"/>
</dbReference>
<dbReference type="OrthoDB" id="5122176at2759"/>
<accession>A0A9N9UEQ1</accession>
<keyword evidence="3" id="KW-1185">Reference proteome</keyword>
<proteinExistence type="predicted"/>
<dbReference type="Gene3D" id="2.60.120.10">
    <property type="entry name" value="Jelly Rolls"/>
    <property type="match status" value="1"/>
</dbReference>
<name>A0A9N9UEQ1_9HYPO</name>
<dbReference type="InterPro" id="IPR010424">
    <property type="entry name" value="EutQ"/>
</dbReference>
<feature type="domain" description="(S)-ureidoglycine aminohydrolase cupin" evidence="1">
    <location>
        <begin position="52"/>
        <end position="98"/>
    </location>
</feature>
<dbReference type="Pfam" id="PF05899">
    <property type="entry name" value="Cupin_3"/>
    <property type="match status" value="1"/>
</dbReference>
<dbReference type="EMBL" id="CABFNO020001443">
    <property type="protein sequence ID" value="CAG9987835.1"/>
    <property type="molecule type" value="Genomic_DNA"/>
</dbReference>
<gene>
    <name evidence="2" type="ORF">CBYS24578_00010477</name>
</gene>
<dbReference type="PANTHER" id="PTHR36169">
    <property type="entry name" value="ETHANOLAMINE UTILIZATION PROTEIN EUTQ"/>
    <property type="match status" value="1"/>
</dbReference>
<reference evidence="2 3" key="2">
    <citation type="submission" date="2021-10" db="EMBL/GenBank/DDBJ databases">
        <authorList>
            <person name="Piombo E."/>
        </authorList>
    </citation>
    <scope>NUCLEOTIDE SEQUENCE [LARGE SCALE GENOMIC DNA]</scope>
</reference>